<proteinExistence type="predicted"/>
<evidence type="ECO:0000256" key="1">
    <source>
        <dbReference type="SAM" id="MobiDB-lite"/>
    </source>
</evidence>
<feature type="domain" description="Peptidoglycan binding-like" evidence="2">
    <location>
        <begin position="226"/>
        <end position="276"/>
    </location>
</feature>
<comment type="caution">
    <text evidence="3">The sequence shown here is derived from an EMBL/GenBank/DDBJ whole genome shotgun (WGS) entry which is preliminary data.</text>
</comment>
<feature type="region of interest" description="Disordered" evidence="1">
    <location>
        <begin position="47"/>
        <end position="97"/>
    </location>
</feature>
<evidence type="ECO:0000313" key="3">
    <source>
        <dbReference type="EMBL" id="KAG2424695.1"/>
    </source>
</evidence>
<dbReference type="Pfam" id="PF01471">
    <property type="entry name" value="PG_binding_1"/>
    <property type="match status" value="2"/>
</dbReference>
<protein>
    <recommendedName>
        <fullName evidence="2">Peptidoglycan binding-like domain-containing protein</fullName>
    </recommendedName>
</protein>
<feature type="region of interest" description="Disordered" evidence="1">
    <location>
        <begin position="180"/>
        <end position="210"/>
    </location>
</feature>
<sequence length="459" mass="46486">MLLEELASTRALVGRMLDQQQMLVQTIAQLTTGGAVATGAAPAAAAAPPAATAAAAAPASPARSAVAAPPTPAASHPSPKATSSSGSSSSSGDVPAPNSLADLFRNAATAASNNPAGAAAAAAIAAAVAAVDSRDILTAPADTLLPPAAPAAGTAGDGAGVSLPQPPIVFGTSGAVEEQAAAPVAAGPDGGAGAEPIERPKASPTDAPPDLVIGDDDIFWMSKLHAGLEERGFHPGDDDMENWMFGEATMNAVLTFQASERLPETGVVDRPTWTALLGAEVADELYSRAAAAAAATATAATAPVAAATAPSSSGSGSSSGRGTAKAGEPQARWKVLMEGDGGKEVHALQVALSNCGFHTDEDDMLWWQFGDSTLNALRFYQSCNGLPESGVCDERTWRSLIAANAPEVENPQPHDIYGLRLNRGSAGGSDDEDNFEEDMEGITKGRVWLLGEQRWEKRP</sequence>
<dbReference type="InterPro" id="IPR036366">
    <property type="entry name" value="PGBDSf"/>
</dbReference>
<feature type="region of interest" description="Disordered" evidence="1">
    <location>
        <begin position="306"/>
        <end position="329"/>
    </location>
</feature>
<reference evidence="3" key="1">
    <citation type="journal article" date="2020" name="bioRxiv">
        <title>Comparative genomics of Chlamydomonas.</title>
        <authorList>
            <person name="Craig R.J."/>
            <person name="Hasan A.R."/>
            <person name="Ness R.W."/>
            <person name="Keightley P.D."/>
        </authorList>
    </citation>
    <scope>NUCLEOTIDE SEQUENCE</scope>
    <source>
        <strain evidence="3">SAG 7.73</strain>
    </source>
</reference>
<dbReference type="EMBL" id="JAEHOC010000062">
    <property type="protein sequence ID" value="KAG2424695.1"/>
    <property type="molecule type" value="Genomic_DNA"/>
</dbReference>
<dbReference type="Gene3D" id="1.10.101.10">
    <property type="entry name" value="PGBD-like superfamily/PGBD"/>
    <property type="match status" value="2"/>
</dbReference>
<accession>A0A835SQ02</accession>
<dbReference type="InterPro" id="IPR002477">
    <property type="entry name" value="Peptidoglycan-bd-like"/>
</dbReference>
<evidence type="ECO:0000259" key="2">
    <source>
        <dbReference type="Pfam" id="PF01471"/>
    </source>
</evidence>
<evidence type="ECO:0000313" key="4">
    <source>
        <dbReference type="Proteomes" id="UP000650467"/>
    </source>
</evidence>
<name>A0A835SQ02_CHLIN</name>
<dbReference type="Proteomes" id="UP000650467">
    <property type="component" value="Unassembled WGS sequence"/>
</dbReference>
<feature type="compositionally biased region" description="Low complexity" evidence="1">
    <location>
        <begin position="306"/>
        <end position="327"/>
    </location>
</feature>
<organism evidence="3 4">
    <name type="scientific">Chlamydomonas incerta</name>
    <dbReference type="NCBI Taxonomy" id="51695"/>
    <lineage>
        <taxon>Eukaryota</taxon>
        <taxon>Viridiplantae</taxon>
        <taxon>Chlorophyta</taxon>
        <taxon>core chlorophytes</taxon>
        <taxon>Chlorophyceae</taxon>
        <taxon>CS clade</taxon>
        <taxon>Chlamydomonadales</taxon>
        <taxon>Chlamydomonadaceae</taxon>
        <taxon>Chlamydomonas</taxon>
    </lineage>
</organism>
<keyword evidence="4" id="KW-1185">Reference proteome</keyword>
<dbReference type="SUPFAM" id="SSF47090">
    <property type="entry name" value="PGBD-like"/>
    <property type="match status" value="2"/>
</dbReference>
<feature type="domain" description="Peptidoglycan binding-like" evidence="2">
    <location>
        <begin position="342"/>
        <end position="400"/>
    </location>
</feature>
<dbReference type="OrthoDB" id="1001489at2759"/>
<gene>
    <name evidence="3" type="ORF">HXX76_014271</name>
</gene>
<dbReference type="AlphaFoldDB" id="A0A835SQ02"/>
<dbReference type="InterPro" id="IPR036365">
    <property type="entry name" value="PGBD-like_sf"/>
</dbReference>